<dbReference type="EMBL" id="CP048914">
    <property type="protein sequence ID" value="QMS84350.1"/>
    <property type="molecule type" value="Genomic_DNA"/>
</dbReference>
<evidence type="ECO:0000259" key="8">
    <source>
        <dbReference type="Pfam" id="PF16875"/>
    </source>
</evidence>
<evidence type="ECO:0000313" key="9">
    <source>
        <dbReference type="EMBL" id="QMS84350.1"/>
    </source>
</evidence>
<dbReference type="Pfam" id="PF02065">
    <property type="entry name" value="Melibiase"/>
    <property type="match status" value="1"/>
</dbReference>
<dbReference type="InterPro" id="IPR002252">
    <property type="entry name" value="Glyco_hydro_36"/>
</dbReference>
<feature type="binding site" evidence="7">
    <location>
        <position position="520"/>
    </location>
    <ligand>
        <name>substrate</name>
    </ligand>
</feature>
<keyword evidence="3 5" id="KW-0378">Hydrolase</keyword>
<dbReference type="SUPFAM" id="SSF51445">
    <property type="entry name" value="(Trans)glycosidases"/>
    <property type="match status" value="1"/>
</dbReference>
<dbReference type="KEGG" id="xcl:G4Z02_00860"/>
<feature type="binding site" evidence="7">
    <location>
        <begin position="360"/>
        <end position="361"/>
    </location>
    <ligand>
        <name>substrate</name>
    </ligand>
</feature>
<reference evidence="9 10" key="1">
    <citation type="submission" date="2020-02" db="EMBL/GenBank/DDBJ databases">
        <authorList>
            <person name="Zheng R.K."/>
            <person name="Sun C.M."/>
        </authorList>
    </citation>
    <scope>NUCLEOTIDE SEQUENCE [LARGE SCALE GENOMIC DNA]</scope>
    <source>
        <strain evidence="10">zrk13</strain>
    </source>
</reference>
<dbReference type="PIRSF" id="PIRSF005536">
    <property type="entry name" value="Agal"/>
    <property type="match status" value="1"/>
</dbReference>
<feature type="active site" description="Nucleophile" evidence="6">
    <location>
        <position position="472"/>
    </location>
</feature>
<dbReference type="CDD" id="cd14791">
    <property type="entry name" value="GH36"/>
    <property type="match status" value="1"/>
</dbReference>
<accession>A0A7L7KNM8</accession>
<evidence type="ECO:0000313" key="10">
    <source>
        <dbReference type="Proteomes" id="UP000514720"/>
    </source>
</evidence>
<dbReference type="FunFam" id="3.20.20.70:FF:000118">
    <property type="entry name" value="Alpha-galactosidase"/>
    <property type="match status" value="1"/>
</dbReference>
<evidence type="ECO:0000256" key="5">
    <source>
        <dbReference type="PIRNR" id="PIRNR005536"/>
    </source>
</evidence>
<dbReference type="InterPro" id="IPR000111">
    <property type="entry name" value="Glyco_hydro_27/36_CS"/>
</dbReference>
<feature type="binding site" evidence="7">
    <location>
        <position position="193"/>
    </location>
    <ligand>
        <name>substrate</name>
    </ligand>
</feature>
<dbReference type="InterPro" id="IPR038417">
    <property type="entry name" value="Alpga-gal_N_sf"/>
</dbReference>
<dbReference type="AlphaFoldDB" id="A0A7L7KNM8"/>
<organism evidence="9 10">
    <name type="scientific">Candidatus Xianfuyuplasma coldseepsis</name>
    <dbReference type="NCBI Taxonomy" id="2782163"/>
    <lineage>
        <taxon>Bacteria</taxon>
        <taxon>Bacillati</taxon>
        <taxon>Mycoplasmatota</taxon>
        <taxon>Mollicutes</taxon>
        <taxon>Candidatus Izemoplasmatales</taxon>
        <taxon>Candidatus Izemoplasmataceae</taxon>
        <taxon>Candidatus Xianfuyuplasma</taxon>
    </lineage>
</organism>
<feature type="domain" description="Glycosyl hydrolase family 36 N-terminal" evidence="8">
    <location>
        <begin position="26"/>
        <end position="277"/>
    </location>
</feature>
<feature type="active site" description="Proton donor" evidence="6">
    <location>
        <position position="542"/>
    </location>
</feature>
<dbReference type="PANTHER" id="PTHR43053:SF3">
    <property type="entry name" value="ALPHA-GALACTOSIDASE C-RELATED"/>
    <property type="match status" value="1"/>
</dbReference>
<dbReference type="PROSITE" id="PS00512">
    <property type="entry name" value="ALPHA_GALACTOSIDASE"/>
    <property type="match status" value="1"/>
</dbReference>
<comment type="similarity">
    <text evidence="5">Belongs to the glycosyl hydrolase.</text>
</comment>
<gene>
    <name evidence="9" type="ORF">G4Z02_00860</name>
</gene>
<evidence type="ECO:0000256" key="1">
    <source>
        <dbReference type="ARBA" id="ARBA00001255"/>
    </source>
</evidence>
<dbReference type="Gene3D" id="2.70.98.60">
    <property type="entry name" value="alpha-galactosidase from lactobacil brevis"/>
    <property type="match status" value="1"/>
</dbReference>
<dbReference type="EC" id="3.2.1.22" evidence="2 5"/>
<dbReference type="RefSeq" id="WP_258877961.1">
    <property type="nucleotide sequence ID" value="NZ_CP048914.1"/>
</dbReference>
<keyword evidence="10" id="KW-1185">Reference proteome</keyword>
<dbReference type="PANTHER" id="PTHR43053">
    <property type="entry name" value="GLYCOSIDASE FAMILY 31"/>
    <property type="match status" value="1"/>
</dbReference>
<protein>
    <recommendedName>
        <fullName evidence="2 5">Alpha-galactosidase</fullName>
        <ecNumber evidence="2 5">3.2.1.22</ecNumber>
    </recommendedName>
</protein>
<evidence type="ECO:0000256" key="2">
    <source>
        <dbReference type="ARBA" id="ARBA00012755"/>
    </source>
</evidence>
<dbReference type="PRINTS" id="PR00743">
    <property type="entry name" value="GLHYDRLASE36"/>
</dbReference>
<evidence type="ECO:0000256" key="6">
    <source>
        <dbReference type="PIRSR" id="PIRSR005536-1"/>
    </source>
</evidence>
<dbReference type="InterPro" id="IPR013785">
    <property type="entry name" value="Aldolase_TIM"/>
</dbReference>
<dbReference type="InterPro" id="IPR013780">
    <property type="entry name" value="Glyco_hydro_b"/>
</dbReference>
<dbReference type="Gene3D" id="3.20.20.70">
    <property type="entry name" value="Aldolase class I"/>
    <property type="match status" value="1"/>
</dbReference>
<dbReference type="InterPro" id="IPR050985">
    <property type="entry name" value="Alpha-glycosidase_related"/>
</dbReference>
<evidence type="ECO:0000256" key="7">
    <source>
        <dbReference type="PIRSR" id="PIRSR005536-2"/>
    </source>
</evidence>
<feature type="binding site" evidence="7">
    <location>
        <position position="437"/>
    </location>
    <ligand>
        <name>substrate</name>
    </ligand>
</feature>
<dbReference type="GO" id="GO:0004557">
    <property type="term" value="F:alpha-galactosidase activity"/>
    <property type="evidence" value="ECO:0007669"/>
    <property type="project" value="UniProtKB-UniRule"/>
</dbReference>
<dbReference type="Gene3D" id="2.60.40.1180">
    <property type="entry name" value="Golgi alpha-mannosidase II"/>
    <property type="match status" value="1"/>
</dbReference>
<dbReference type="GO" id="GO:0016052">
    <property type="term" value="P:carbohydrate catabolic process"/>
    <property type="evidence" value="ECO:0007669"/>
    <property type="project" value="InterPro"/>
</dbReference>
<dbReference type="Pfam" id="PF16875">
    <property type="entry name" value="Glyco_hydro_36N"/>
    <property type="match status" value="1"/>
</dbReference>
<sequence length="775" mass="90225">MIRIKDRVFFLDSMDTTYGFMIDEQGHLEHLYYGAKLDETIDYNTLRFQSDFEYGSATSYSKETRGVMLNEKPLEVSSYGKGDYREPTIHLELPDGSRTVDLTYVRHSIAKSLSFQGLPQADKDETLVITLEDKTTNIELELFYTVLEASNMIVRNMRLYNRNDSPIILDKILSMNLDMPNNSYLLSKLDGAWIRERHIHDTPLLYGTVRFDSKKGVSSSNHNPFFVLKEPHTTDEFGRAYGAALIYSGNYETSVEINPHDMLRINMGINSFDFRYKVEAGRSFITPEVLLTYSNKGLNQLTQQFHQCINDHIVSKEFRYKERPIVINNWEATYFDFNEKKLLAIAKQAKRLGIELLCLDDGWFGNRDDDTSSLGDWTYNPKKIKHGLQSLASKINKIGLDFGLWVEPEMVSENSEMYRAHPSWVIRTPHHEPSQGRHQWMLDLTNPDVVEHLKSTLTTLFQSANITYVKWDMNRNISDVYSPHYKADEQGRFHHDYICGLYHVLDHLKTTFPTILFESCSSGGNRFDLGMLYYMPQTWTSDNTDAYERTTIQEGTSLLYPLSTISNHVSGNRSHQTFRHVPLESRFNVACFGILGYELDVTALTPFERRLITRQIEYYKEHRTLFQFGRFSRLHSLQDQNHTVWMVDNEDDAQVLYFQQLFRPNDRIDVIRVTGLESGKYRITNREQAMNIRHFGSLVNRALPIHLRVNSWLHNAIANRYLFPIETVDCTVDSIQLEEQGFILPHPFTGTDHGEHDMILEDFGSRLYRFEKIND</sequence>
<dbReference type="InterPro" id="IPR017853">
    <property type="entry name" value="GH"/>
</dbReference>
<name>A0A7L7KNM8_9MOLU</name>
<evidence type="ECO:0000256" key="4">
    <source>
        <dbReference type="ARBA" id="ARBA00023295"/>
    </source>
</evidence>
<proteinExistence type="inferred from homology"/>
<feature type="binding site" evidence="7">
    <location>
        <position position="542"/>
    </location>
    <ligand>
        <name>substrate</name>
    </ligand>
</feature>
<dbReference type="Proteomes" id="UP000514720">
    <property type="component" value="Chromosome"/>
</dbReference>
<comment type="catalytic activity">
    <reaction evidence="1 5">
        <text>Hydrolysis of terminal, non-reducing alpha-D-galactose residues in alpha-D-galactosides, including galactose oligosaccharides, galactomannans and galactolipids.</text>
        <dbReference type="EC" id="3.2.1.22"/>
    </reaction>
</comment>
<evidence type="ECO:0000256" key="3">
    <source>
        <dbReference type="ARBA" id="ARBA00022801"/>
    </source>
</evidence>
<feature type="binding site" evidence="7">
    <location>
        <begin position="470"/>
        <end position="474"/>
    </location>
    <ligand>
        <name>substrate</name>
    </ligand>
</feature>
<keyword evidence="4 5" id="KW-0326">Glycosidase</keyword>
<dbReference type="InterPro" id="IPR031704">
    <property type="entry name" value="Glyco_hydro_36_N"/>
</dbReference>